<dbReference type="AlphaFoldDB" id="A0A6J4LN63"/>
<feature type="region of interest" description="Disordered" evidence="1">
    <location>
        <begin position="21"/>
        <end position="109"/>
    </location>
</feature>
<feature type="compositionally biased region" description="Basic and acidic residues" evidence="1">
    <location>
        <begin position="202"/>
        <end position="219"/>
    </location>
</feature>
<protein>
    <submittedName>
        <fullName evidence="2">PROBABLE CONSERVED INTEGRAL MEMBRANE ALANINE AND LEUCINE RICH PROTEIN</fullName>
    </submittedName>
</protein>
<accession>A0A6J4LN63</accession>
<feature type="non-terminal residue" evidence="2">
    <location>
        <position position="219"/>
    </location>
</feature>
<evidence type="ECO:0000313" key="2">
    <source>
        <dbReference type="EMBL" id="CAA9336728.1"/>
    </source>
</evidence>
<name>A0A6J4LN63_9ACTN</name>
<feature type="compositionally biased region" description="Basic residues" evidence="1">
    <location>
        <begin position="30"/>
        <end position="52"/>
    </location>
</feature>
<evidence type="ECO:0000256" key="1">
    <source>
        <dbReference type="SAM" id="MobiDB-lite"/>
    </source>
</evidence>
<feature type="compositionally biased region" description="Basic and acidic residues" evidence="1">
    <location>
        <begin position="178"/>
        <end position="191"/>
    </location>
</feature>
<feature type="compositionally biased region" description="Low complexity" evidence="1">
    <location>
        <begin position="68"/>
        <end position="82"/>
    </location>
</feature>
<gene>
    <name evidence="2" type="ORF">AVDCRST_MAG29-1342</name>
</gene>
<feature type="region of interest" description="Disordered" evidence="1">
    <location>
        <begin position="132"/>
        <end position="219"/>
    </location>
</feature>
<feature type="compositionally biased region" description="Basic residues" evidence="1">
    <location>
        <begin position="132"/>
        <end position="141"/>
    </location>
</feature>
<dbReference type="EMBL" id="CADCUG010000074">
    <property type="protein sequence ID" value="CAA9336728.1"/>
    <property type="molecule type" value="Genomic_DNA"/>
</dbReference>
<organism evidence="2">
    <name type="scientific">uncultured Nocardioidaceae bacterium</name>
    <dbReference type="NCBI Taxonomy" id="253824"/>
    <lineage>
        <taxon>Bacteria</taxon>
        <taxon>Bacillati</taxon>
        <taxon>Actinomycetota</taxon>
        <taxon>Actinomycetes</taxon>
        <taxon>Propionibacteriales</taxon>
        <taxon>Nocardioidaceae</taxon>
        <taxon>environmental samples</taxon>
    </lineage>
</organism>
<proteinExistence type="predicted"/>
<feature type="non-terminal residue" evidence="2">
    <location>
        <position position="1"/>
    </location>
</feature>
<reference evidence="2" key="1">
    <citation type="submission" date="2020-02" db="EMBL/GenBank/DDBJ databases">
        <authorList>
            <person name="Meier V. D."/>
        </authorList>
    </citation>
    <scope>NUCLEOTIDE SEQUENCE</scope>
    <source>
        <strain evidence="2">AVDCRST_MAG29</strain>
    </source>
</reference>
<sequence length="219" mass="24246">DLGGARREGGAPCHRRAARTLAALGGAGRASRHARGRRPHDRLHRHLPHRPRPAPCPGRQPHARSDSPRAAGAAAPAHSVRAQRTDRHRHRRRDRLAYRRGQGRLPARHLDQRRIRRGHAGVRGHAVARRGFHARQRHRRPDRVACRPGNRAAVQPADAGARRALRATRGGPAAVVRGRPDRMAGRREGRPRLAAAGRRARHDGVAAEPRRDAADRARL</sequence>